<gene>
    <name evidence="2" type="primary">lysC1</name>
    <name evidence="2" type="ordered locus">ECW_m4249</name>
</gene>
<feature type="chain" id="PRO_5002608645" evidence="1">
    <location>
        <begin position="25"/>
        <end position="96"/>
    </location>
</feature>
<dbReference type="Pfam" id="PF23793">
    <property type="entry name" value="LysC"/>
    <property type="match status" value="1"/>
</dbReference>
<accession>A0A0H3F195</accession>
<evidence type="ECO:0000256" key="1">
    <source>
        <dbReference type="SAM" id="SignalP"/>
    </source>
</evidence>
<dbReference type="NCBIfam" id="NF038368">
    <property type="entry name" value="P2_Rz1"/>
    <property type="match status" value="1"/>
</dbReference>
<feature type="signal peptide" evidence="1">
    <location>
        <begin position="1"/>
        <end position="24"/>
    </location>
</feature>
<dbReference type="AlphaFoldDB" id="A0A0H3F195"/>
<keyword evidence="1" id="KW-0732">Signal</keyword>
<protein>
    <submittedName>
        <fullName evidence="2">Phage lysis protein</fullName>
    </submittedName>
</protein>
<dbReference type="PATRIC" id="fig|566546.4.peg.4191"/>
<proteinExistence type="predicted"/>
<evidence type="ECO:0000313" key="3">
    <source>
        <dbReference type="Proteomes" id="UP000008525"/>
    </source>
</evidence>
<dbReference type="InterPro" id="IPR047737">
    <property type="entry name" value="LysC"/>
</dbReference>
<dbReference type="KEGG" id="elw:ECW_m4249"/>
<dbReference type="EMBL" id="CP002185">
    <property type="protein sequence ID" value="ADT77555.1"/>
    <property type="molecule type" value="Genomic_DNA"/>
</dbReference>
<name>A0A0H3F195_ECOLW</name>
<reference evidence="2 3" key="1">
    <citation type="journal article" date="2011" name="BMC Genomics">
        <title>The genome sequence of E. coli W (ATCC 9637): comparative genome analysis and an improved genome-scale reconstruction of E. coli.</title>
        <authorList>
            <person name="Archer C.T."/>
            <person name="Kim J.F."/>
            <person name="Jeong H."/>
            <person name="Park J.H."/>
            <person name="Vickers C.E."/>
            <person name="Lee S.Y."/>
            <person name="Nielsen L.K."/>
        </authorList>
    </citation>
    <scope>NUCLEOTIDE SEQUENCE [LARGE SCALE GENOMIC DNA]</scope>
    <source>
        <strain evidence="3">ATCC 9637 / CCM 2024 / DSM 1116 / LMG 11080 / NBRC 13500 / NCIMB 8666 / NRRL B-766 / W</strain>
    </source>
</reference>
<evidence type="ECO:0000313" key="2">
    <source>
        <dbReference type="EMBL" id="ADT77555.1"/>
    </source>
</evidence>
<dbReference type="Proteomes" id="UP000008525">
    <property type="component" value="Chromosome"/>
</dbReference>
<sequence length="96" mass="10121">MKTKIFAAGMVLACLMLCAGCTSARPAQTPVIVANACPKVSLCQMPGSDPETNGDLSADIRQLENALARCASQVKMIKHCQDENDAQTRQPAQGAD</sequence>
<dbReference type="InterPro" id="IPR058979">
    <property type="entry name" value="LysC-like"/>
</dbReference>
<organism evidence="2 3">
    <name type="scientific">Escherichia coli (strain ATCC 9637 / CCM 2024 / DSM 1116 / LMG 11080 / NBRC 13500 / NCIMB 8666 / NRRL B-766 / W)</name>
    <dbReference type="NCBI Taxonomy" id="566546"/>
    <lineage>
        <taxon>Bacteria</taxon>
        <taxon>Pseudomonadati</taxon>
        <taxon>Pseudomonadota</taxon>
        <taxon>Gammaproteobacteria</taxon>
        <taxon>Enterobacterales</taxon>
        <taxon>Enterobacteriaceae</taxon>
        <taxon>Escherichia</taxon>
    </lineage>
</organism>